<dbReference type="RefSeq" id="WP_115152012.1">
    <property type="nucleotide sequence ID" value="NZ_UGPP01000001.1"/>
</dbReference>
<keyword evidence="2" id="KW-0808">Transferase</keyword>
<sequence>MTRISVELVPRDVEVLKEEVKTIKEKLSDVDFINIPDLLSCDTRSWDGANIAKAYFDDVVPHLRAMDFDFTKELPIKDKLREYNIKEVLVIEGDPPQSMLYQVYPTISTDIIKKFSEEMPEITVYAGIDQYRSSMKEEEYRIRRKQLAGAKGFFTQPFFDMRYLEMYADLLDGLDIYWGVSPVLSERSVSYWRNKNNVIFPKDFEPTLEWNIEFARKVIDFARKHNHNVYLMPIKAKIMPYLEGVFAK</sequence>
<gene>
    <name evidence="2" type="ORF">NCTC10571_02011</name>
</gene>
<evidence type="ECO:0000256" key="1">
    <source>
        <dbReference type="ARBA" id="ARBA00023002"/>
    </source>
</evidence>
<keyword evidence="2" id="KW-0489">Methyltransferase</keyword>
<dbReference type="STRING" id="1122216.GCA_000423385_01229"/>
<proteinExistence type="predicted"/>
<accession>A0A378NVH7</accession>
<evidence type="ECO:0000313" key="3">
    <source>
        <dbReference type="Proteomes" id="UP000255234"/>
    </source>
</evidence>
<reference evidence="2 3" key="1">
    <citation type="submission" date="2018-06" db="EMBL/GenBank/DDBJ databases">
        <authorList>
            <consortium name="Pathogen Informatics"/>
            <person name="Doyle S."/>
        </authorList>
    </citation>
    <scope>NUCLEOTIDE SEQUENCE [LARGE SCALE GENOMIC DNA]</scope>
    <source>
        <strain evidence="2 3">NCTC10571</strain>
    </source>
</reference>
<dbReference type="GO" id="GO:0008168">
    <property type="term" value="F:methyltransferase activity"/>
    <property type="evidence" value="ECO:0007669"/>
    <property type="project" value="UniProtKB-KW"/>
</dbReference>
<dbReference type="GO" id="GO:0016491">
    <property type="term" value="F:oxidoreductase activity"/>
    <property type="evidence" value="ECO:0007669"/>
    <property type="project" value="UniProtKB-KW"/>
</dbReference>
<protein>
    <submittedName>
        <fullName evidence="2">Bifunctional homocysteine S-methyltransferase/5,10-methylenetetrahydrofolate reductase protein</fullName>
    </submittedName>
</protein>
<dbReference type="Gene3D" id="3.20.20.220">
    <property type="match status" value="1"/>
</dbReference>
<dbReference type="InterPro" id="IPR029041">
    <property type="entry name" value="FAD-linked_oxidoreductase-like"/>
</dbReference>
<dbReference type="GO" id="GO:0032259">
    <property type="term" value="P:methylation"/>
    <property type="evidence" value="ECO:0007669"/>
    <property type="project" value="UniProtKB-KW"/>
</dbReference>
<dbReference type="EMBL" id="UGPP01000001">
    <property type="protein sequence ID" value="STY71835.1"/>
    <property type="molecule type" value="Genomic_DNA"/>
</dbReference>
<name>A0A378NVH7_9FIRM</name>
<keyword evidence="1" id="KW-0560">Oxidoreductase</keyword>
<organism evidence="2 3">
    <name type="scientific">Megamonas hypermegale</name>
    <dbReference type="NCBI Taxonomy" id="158847"/>
    <lineage>
        <taxon>Bacteria</taxon>
        <taxon>Bacillati</taxon>
        <taxon>Bacillota</taxon>
        <taxon>Negativicutes</taxon>
        <taxon>Selenomonadales</taxon>
        <taxon>Selenomonadaceae</taxon>
        <taxon>Megamonas</taxon>
    </lineage>
</organism>
<dbReference type="UniPathway" id="UPA00193"/>
<dbReference type="AlphaFoldDB" id="A0A378NVH7"/>
<dbReference type="Proteomes" id="UP000255234">
    <property type="component" value="Unassembled WGS sequence"/>
</dbReference>
<evidence type="ECO:0000313" key="2">
    <source>
        <dbReference type="EMBL" id="STY71835.1"/>
    </source>
</evidence>
<dbReference type="SUPFAM" id="SSF51730">
    <property type="entry name" value="FAD-linked oxidoreductase"/>
    <property type="match status" value="1"/>
</dbReference>
<dbReference type="GO" id="GO:0035999">
    <property type="term" value="P:tetrahydrofolate interconversion"/>
    <property type="evidence" value="ECO:0007669"/>
    <property type="project" value="UniProtKB-UniPathway"/>
</dbReference>